<keyword evidence="9" id="KW-1185">Reference proteome</keyword>
<evidence type="ECO:0000256" key="1">
    <source>
        <dbReference type="ARBA" id="ARBA00004141"/>
    </source>
</evidence>
<dbReference type="Pfam" id="PF00892">
    <property type="entry name" value="EamA"/>
    <property type="match status" value="2"/>
</dbReference>
<evidence type="ECO:0000313" key="9">
    <source>
        <dbReference type="Proteomes" id="UP001172082"/>
    </source>
</evidence>
<dbReference type="PROSITE" id="PS51725">
    <property type="entry name" value="ABM"/>
    <property type="match status" value="1"/>
</dbReference>
<protein>
    <submittedName>
        <fullName evidence="8">EamA family transporter</fullName>
    </submittedName>
</protein>
<proteinExistence type="inferred from homology"/>
<feature type="transmembrane region" description="Helical" evidence="6">
    <location>
        <begin position="257"/>
        <end position="273"/>
    </location>
</feature>
<feature type="transmembrane region" description="Helical" evidence="6">
    <location>
        <begin position="279"/>
        <end position="297"/>
    </location>
</feature>
<evidence type="ECO:0000256" key="4">
    <source>
        <dbReference type="ARBA" id="ARBA00022989"/>
    </source>
</evidence>
<keyword evidence="5 6" id="KW-0472">Membrane</keyword>
<dbReference type="InterPro" id="IPR011008">
    <property type="entry name" value="Dimeric_a/b-barrel"/>
</dbReference>
<evidence type="ECO:0000256" key="5">
    <source>
        <dbReference type="ARBA" id="ARBA00023136"/>
    </source>
</evidence>
<dbReference type="InterPro" id="IPR007138">
    <property type="entry name" value="ABM_dom"/>
</dbReference>
<accession>A0ABT8KNW4</accession>
<keyword evidence="4 6" id="KW-1133">Transmembrane helix</keyword>
<comment type="subcellular location">
    <subcellularLocation>
        <location evidence="1">Membrane</location>
        <topology evidence="1">Multi-pass membrane protein</topology>
    </subcellularLocation>
</comment>
<dbReference type="Proteomes" id="UP001172082">
    <property type="component" value="Unassembled WGS sequence"/>
</dbReference>
<comment type="similarity">
    <text evidence="2">Belongs to the EamA transporter family.</text>
</comment>
<evidence type="ECO:0000256" key="2">
    <source>
        <dbReference type="ARBA" id="ARBA00007362"/>
    </source>
</evidence>
<dbReference type="RefSeq" id="WP_346752443.1">
    <property type="nucleotide sequence ID" value="NZ_JAUJEA010000004.1"/>
</dbReference>
<evidence type="ECO:0000256" key="6">
    <source>
        <dbReference type="SAM" id="Phobius"/>
    </source>
</evidence>
<name>A0ABT8KNW4_9BACT</name>
<evidence type="ECO:0000256" key="3">
    <source>
        <dbReference type="ARBA" id="ARBA00022692"/>
    </source>
</evidence>
<feature type="domain" description="ABM" evidence="7">
    <location>
        <begin position="319"/>
        <end position="411"/>
    </location>
</feature>
<feature type="transmembrane region" description="Helical" evidence="6">
    <location>
        <begin position="224"/>
        <end position="245"/>
    </location>
</feature>
<sequence length="416" mass="47741">MKQPDYKLIMILSYFAIYVIWGSNFISIYFGLESFPPFLMGGIRFFLAGAMLFIFVLIRNRNLPSYTSLLPSIKQGFWLNFVGTGALIWSEQYVSTGFASLIVTTVPVWMILMDTRHIKKNISNPWITLALLVGISGVVLLTVSNHDFEGGSSGTFYVGLLVLVIGTLGWSYGSIYTKKVKSTLPLTMNLAIQMLSAGIFFLLFSTLLNEPGRFHINQVSTVSWLALLYMIIFGSILSYGAYLWLVKTRPIVEVSTYSFVNPMVAIVLGVWLANEQINFETFTAMLLILFAVFLIKYHHKLKRGYHKFSIFNKNNKDMIARTWHGKVPKEKGDEYFAYLQKTGLSDYANIKGNLGIKVLRRDEKQETHFMLITYWESIEAIKNFAGDDYTRARYYKEDENFLLEFEPVYHYEVLET</sequence>
<feature type="transmembrane region" description="Helical" evidence="6">
    <location>
        <begin position="155"/>
        <end position="172"/>
    </location>
</feature>
<dbReference type="EMBL" id="JAUJEA010000004">
    <property type="protein sequence ID" value="MDN5202419.1"/>
    <property type="molecule type" value="Genomic_DNA"/>
</dbReference>
<dbReference type="SUPFAM" id="SSF103481">
    <property type="entry name" value="Multidrug resistance efflux transporter EmrE"/>
    <property type="match status" value="2"/>
</dbReference>
<feature type="transmembrane region" description="Helical" evidence="6">
    <location>
        <begin position="38"/>
        <end position="57"/>
    </location>
</feature>
<evidence type="ECO:0000313" key="8">
    <source>
        <dbReference type="EMBL" id="MDN5202419.1"/>
    </source>
</evidence>
<evidence type="ECO:0000259" key="7">
    <source>
        <dbReference type="PROSITE" id="PS51725"/>
    </source>
</evidence>
<dbReference type="Gene3D" id="3.30.70.100">
    <property type="match status" value="1"/>
</dbReference>
<feature type="transmembrane region" description="Helical" evidence="6">
    <location>
        <begin position="184"/>
        <end position="204"/>
    </location>
</feature>
<dbReference type="PANTHER" id="PTHR32322:SF2">
    <property type="entry name" value="EAMA DOMAIN-CONTAINING PROTEIN"/>
    <property type="match status" value="1"/>
</dbReference>
<keyword evidence="3 6" id="KW-0812">Transmembrane</keyword>
<dbReference type="SUPFAM" id="SSF54909">
    <property type="entry name" value="Dimeric alpha+beta barrel"/>
    <property type="match status" value="1"/>
</dbReference>
<comment type="caution">
    <text evidence="8">The sequence shown here is derived from an EMBL/GenBank/DDBJ whole genome shotgun (WGS) entry which is preliminary data.</text>
</comment>
<dbReference type="Pfam" id="PF03992">
    <property type="entry name" value="ABM"/>
    <property type="match status" value="1"/>
</dbReference>
<dbReference type="InterPro" id="IPR000620">
    <property type="entry name" value="EamA_dom"/>
</dbReference>
<dbReference type="InterPro" id="IPR050638">
    <property type="entry name" value="AA-Vitamin_Transporters"/>
</dbReference>
<organism evidence="8 9">
    <name type="scientific">Splendidivirga corallicola</name>
    <dbReference type="NCBI Taxonomy" id="3051826"/>
    <lineage>
        <taxon>Bacteria</taxon>
        <taxon>Pseudomonadati</taxon>
        <taxon>Bacteroidota</taxon>
        <taxon>Cytophagia</taxon>
        <taxon>Cytophagales</taxon>
        <taxon>Splendidivirgaceae</taxon>
        <taxon>Splendidivirga</taxon>
    </lineage>
</organism>
<feature type="transmembrane region" description="Helical" evidence="6">
    <location>
        <begin position="12"/>
        <end position="32"/>
    </location>
</feature>
<dbReference type="InterPro" id="IPR037185">
    <property type="entry name" value="EmrE-like"/>
</dbReference>
<gene>
    <name evidence="8" type="ORF">QQ008_13615</name>
</gene>
<reference evidence="8" key="1">
    <citation type="submission" date="2023-06" db="EMBL/GenBank/DDBJ databases">
        <title>Genomic of Parafulvivirga corallium.</title>
        <authorList>
            <person name="Wang G."/>
        </authorList>
    </citation>
    <scope>NUCLEOTIDE SEQUENCE</scope>
    <source>
        <strain evidence="8">BMA10</strain>
    </source>
</reference>
<feature type="transmembrane region" description="Helical" evidence="6">
    <location>
        <begin position="125"/>
        <end position="143"/>
    </location>
</feature>
<dbReference type="PANTHER" id="PTHR32322">
    <property type="entry name" value="INNER MEMBRANE TRANSPORTER"/>
    <property type="match status" value="1"/>
</dbReference>